<organism evidence="3 4">
    <name type="scientific">Seminavis robusta</name>
    <dbReference type="NCBI Taxonomy" id="568900"/>
    <lineage>
        <taxon>Eukaryota</taxon>
        <taxon>Sar</taxon>
        <taxon>Stramenopiles</taxon>
        <taxon>Ochrophyta</taxon>
        <taxon>Bacillariophyta</taxon>
        <taxon>Bacillariophyceae</taxon>
        <taxon>Bacillariophycidae</taxon>
        <taxon>Naviculales</taxon>
        <taxon>Naviculaceae</taxon>
        <taxon>Seminavis</taxon>
    </lineage>
</organism>
<feature type="compositionally biased region" description="Polar residues" evidence="1">
    <location>
        <begin position="364"/>
        <end position="374"/>
    </location>
</feature>
<dbReference type="PANTHER" id="PTHR34826">
    <property type="entry name" value="UPF0590 PROTEIN C409.17C"/>
    <property type="match status" value="1"/>
</dbReference>
<feature type="compositionally biased region" description="Polar residues" evidence="1">
    <location>
        <begin position="383"/>
        <end position="393"/>
    </location>
</feature>
<reference evidence="3" key="1">
    <citation type="submission" date="2020-06" db="EMBL/GenBank/DDBJ databases">
        <authorList>
            <consortium name="Plant Systems Biology data submission"/>
        </authorList>
    </citation>
    <scope>NUCLEOTIDE SEQUENCE</scope>
    <source>
        <strain evidence="3">D6</strain>
    </source>
</reference>
<dbReference type="Proteomes" id="UP001153069">
    <property type="component" value="Unassembled WGS sequence"/>
</dbReference>
<dbReference type="PANTHER" id="PTHR34826:SF2">
    <property type="entry name" value="UPF0590 PROTEIN C409.17C"/>
    <property type="match status" value="1"/>
</dbReference>
<accession>A0A9N8H5A9</accession>
<evidence type="ECO:0000256" key="1">
    <source>
        <dbReference type="SAM" id="MobiDB-lite"/>
    </source>
</evidence>
<feature type="compositionally biased region" description="Low complexity" evidence="1">
    <location>
        <begin position="48"/>
        <end position="70"/>
    </location>
</feature>
<sequence length="816" mass="89406">MGKDVLSERSVMVVKVDEDRPSTTTASGATATAKGKNAFRFPRFSLKSPSMGSAATAGASSASPTNGTGSRSRRLRNFPLLRLRSLPVDVSETSVNTSLSPSPQAPSGSSESSSSSSASQSSNSEASGSRRRRKQKREAREDYVIRCTKVYSVQNSSTGEQGEGQADQDDQEQQHQDTLQSSSPSHPCSPASIAEEDQPEIVGDYEHPTNESQSFTCATAILQHSYLEMVCGKPGYALADEDNYTEDVEAIDRPHTPSPSNRRRIPDDPTVQDSIECVFASQLEEGLALWADDEDDDDLEEGDEHRDEQEEAPLPNLYTEEPINAPSEAELPSPAPLMQSRQKSRRPLPSVAKAMIPNKRRSHPSNNTSDSRNGQAEKEKQQKLNGSTPLSSPSRRRKKCQTAKMVHVGTFDPRTNRILEVAETDHNLMEEDPVVRVAPVESPPRSAKGCFCHSNSVPIVPDSIWPQAPLLLRPTPNEGMCIKGVRFSGKTEHLWKPSDGGWWLTPLYELAGKDVQQLPPDVPAMCSQCCLLPINNGNEPVGEALVTDFETPLFEGSLLVRLRHVDGGATNTDPKTMEYDDNVGYFAGLNRRYQVVIRGKFKSEIPYTDLFAGMVMNRPYGRLPPKWIMKGAIKVLSFFAPQLQVELDGPRPKTMAPLGSTPQALIVQEVGPNDVLAPLDGEVEEPVRAAQTLLGVACPGATSLQRARGRKKAFDKLFSSKTRGPMTKTDTGSKETYYTFEFLQHLVNFQDFSVELGNLLGSIPIAPIFAGAPIPIMAMVKEGEQKLWSFDLWHQSLVEGAKEFDAQNGNEGGNKQ</sequence>
<feature type="region of interest" description="Disordered" evidence="1">
    <location>
        <begin position="90"/>
        <end position="195"/>
    </location>
</feature>
<dbReference type="EMBL" id="CAICTM010000020">
    <property type="protein sequence ID" value="CAB9497488.1"/>
    <property type="molecule type" value="Genomic_DNA"/>
</dbReference>
<feature type="compositionally biased region" description="Low complexity" evidence="1">
    <location>
        <begin position="98"/>
        <end position="127"/>
    </location>
</feature>
<feature type="region of interest" description="Disordered" evidence="1">
    <location>
        <begin position="15"/>
        <end position="78"/>
    </location>
</feature>
<dbReference type="AlphaFoldDB" id="A0A9N8H5A9"/>
<feature type="compositionally biased region" description="Low complexity" evidence="1">
    <location>
        <begin position="22"/>
        <end position="36"/>
    </location>
</feature>
<feature type="region of interest" description="Disordered" evidence="1">
    <location>
        <begin position="250"/>
        <end position="269"/>
    </location>
</feature>
<dbReference type="InterPro" id="IPR013897">
    <property type="entry name" value="Duc1"/>
</dbReference>
<gene>
    <name evidence="3" type="ORF">SEMRO_20_G014360.1</name>
</gene>
<comment type="caution">
    <text evidence="3">The sequence shown here is derived from an EMBL/GenBank/DDBJ whole genome shotgun (WGS) entry which is preliminary data.</text>
</comment>
<feature type="region of interest" description="Disordered" evidence="1">
    <location>
        <begin position="288"/>
        <end position="403"/>
    </location>
</feature>
<feature type="domain" description="Domain of unknown function at the cortex 1" evidence="2">
    <location>
        <begin position="538"/>
        <end position="794"/>
    </location>
</feature>
<proteinExistence type="predicted"/>
<keyword evidence="4" id="KW-1185">Reference proteome</keyword>
<dbReference type="OrthoDB" id="42898at2759"/>
<evidence type="ECO:0000313" key="3">
    <source>
        <dbReference type="EMBL" id="CAB9497488.1"/>
    </source>
</evidence>
<feature type="compositionally biased region" description="Acidic residues" evidence="1">
    <location>
        <begin position="291"/>
        <end position="302"/>
    </location>
</feature>
<protein>
    <recommendedName>
        <fullName evidence="2">Domain of unknown function at the cortex 1 domain-containing protein</fullName>
    </recommendedName>
</protein>
<dbReference type="Pfam" id="PF08588">
    <property type="entry name" value="Duc1"/>
    <property type="match status" value="1"/>
</dbReference>
<evidence type="ECO:0000313" key="4">
    <source>
        <dbReference type="Proteomes" id="UP001153069"/>
    </source>
</evidence>
<evidence type="ECO:0000259" key="2">
    <source>
        <dbReference type="Pfam" id="PF08588"/>
    </source>
</evidence>
<name>A0A9N8H5A9_9STRA</name>
<feature type="compositionally biased region" description="Low complexity" evidence="1">
    <location>
        <begin position="181"/>
        <end position="192"/>
    </location>
</feature>